<keyword evidence="3" id="KW-1003">Cell membrane</keyword>
<dbReference type="PANTHER" id="PTHR43744">
    <property type="entry name" value="ABC TRANSPORTER PERMEASE PROTEIN MG189-RELATED-RELATED"/>
    <property type="match status" value="1"/>
</dbReference>
<evidence type="ECO:0000256" key="6">
    <source>
        <dbReference type="ARBA" id="ARBA00023136"/>
    </source>
</evidence>
<keyword evidence="2 7" id="KW-0813">Transport</keyword>
<dbReference type="Pfam" id="PF00528">
    <property type="entry name" value="BPD_transp_1"/>
    <property type="match status" value="1"/>
</dbReference>
<dbReference type="GO" id="GO:0055085">
    <property type="term" value="P:transmembrane transport"/>
    <property type="evidence" value="ECO:0007669"/>
    <property type="project" value="InterPro"/>
</dbReference>
<feature type="transmembrane region" description="Helical" evidence="7">
    <location>
        <begin position="288"/>
        <end position="307"/>
    </location>
</feature>
<gene>
    <name evidence="9" type="ORF">AAME72_10180</name>
</gene>
<feature type="transmembrane region" description="Helical" evidence="7">
    <location>
        <begin position="150"/>
        <end position="171"/>
    </location>
</feature>
<feature type="transmembrane region" description="Helical" evidence="7">
    <location>
        <begin position="119"/>
        <end position="143"/>
    </location>
</feature>
<keyword evidence="4 7" id="KW-0812">Transmembrane</keyword>
<proteinExistence type="inferred from homology"/>
<dbReference type="SUPFAM" id="SSF161098">
    <property type="entry name" value="MetI-like"/>
    <property type="match status" value="1"/>
</dbReference>
<dbReference type="GO" id="GO:0005886">
    <property type="term" value="C:plasma membrane"/>
    <property type="evidence" value="ECO:0007669"/>
    <property type="project" value="UniProtKB-SubCell"/>
</dbReference>
<dbReference type="RefSeq" id="WP_348786447.1">
    <property type="nucleotide sequence ID" value="NZ_CP157390.1"/>
</dbReference>
<evidence type="ECO:0000256" key="3">
    <source>
        <dbReference type="ARBA" id="ARBA00022475"/>
    </source>
</evidence>
<dbReference type="PANTHER" id="PTHR43744:SF12">
    <property type="entry name" value="ABC TRANSPORTER PERMEASE PROTEIN MG189-RELATED"/>
    <property type="match status" value="1"/>
</dbReference>
<dbReference type="CDD" id="cd06261">
    <property type="entry name" value="TM_PBP2"/>
    <property type="match status" value="1"/>
</dbReference>
<evidence type="ECO:0000313" key="9">
    <source>
        <dbReference type="EMBL" id="XBM46462.1"/>
    </source>
</evidence>
<comment type="similarity">
    <text evidence="7">Belongs to the binding-protein-dependent transport system permease family.</text>
</comment>
<evidence type="ECO:0000256" key="1">
    <source>
        <dbReference type="ARBA" id="ARBA00004651"/>
    </source>
</evidence>
<feature type="transmembrane region" description="Helical" evidence="7">
    <location>
        <begin position="191"/>
        <end position="209"/>
    </location>
</feature>
<dbReference type="InterPro" id="IPR000515">
    <property type="entry name" value="MetI-like"/>
</dbReference>
<keyword evidence="6 7" id="KW-0472">Membrane</keyword>
<evidence type="ECO:0000256" key="5">
    <source>
        <dbReference type="ARBA" id="ARBA00022989"/>
    </source>
</evidence>
<reference evidence="9" key="1">
    <citation type="submission" date="2024-05" db="EMBL/GenBank/DDBJ databases">
        <title>The Natural Products Discovery Center: Release of the First 8490 Sequenced Strains for Exploring Actinobacteria Biosynthetic Diversity.</title>
        <authorList>
            <person name="Kalkreuter E."/>
            <person name="Kautsar S.A."/>
            <person name="Yang D."/>
            <person name="Bader C.D."/>
            <person name="Teijaro C.N."/>
            <person name="Fluegel L."/>
            <person name="Davis C.M."/>
            <person name="Simpson J.R."/>
            <person name="Lauterbach L."/>
            <person name="Steele A.D."/>
            <person name="Gui C."/>
            <person name="Meng S."/>
            <person name="Li G."/>
            <person name="Viehrig K."/>
            <person name="Ye F."/>
            <person name="Su P."/>
            <person name="Kiefer A.F."/>
            <person name="Nichols A."/>
            <person name="Cepeda A.J."/>
            <person name="Yan W."/>
            <person name="Fan B."/>
            <person name="Jiang Y."/>
            <person name="Adhikari A."/>
            <person name="Zheng C.-J."/>
            <person name="Schuster L."/>
            <person name="Cowan T.M."/>
            <person name="Smanski M.J."/>
            <person name="Chevrette M.G."/>
            <person name="de Carvalho L.P.S."/>
            <person name="Shen B."/>
        </authorList>
    </citation>
    <scope>NUCLEOTIDE SEQUENCE</scope>
    <source>
        <strain evidence="9">NPDC080035</strain>
    </source>
</reference>
<dbReference type="EMBL" id="CP157390">
    <property type="protein sequence ID" value="XBM46462.1"/>
    <property type="molecule type" value="Genomic_DNA"/>
</dbReference>
<feature type="transmembrane region" description="Helical" evidence="7">
    <location>
        <begin position="51"/>
        <end position="74"/>
    </location>
</feature>
<protein>
    <submittedName>
        <fullName evidence="9">Carbohydrate ABC transporter permease</fullName>
    </submittedName>
</protein>
<dbReference type="PROSITE" id="PS50928">
    <property type="entry name" value="ABC_TM1"/>
    <property type="match status" value="1"/>
</dbReference>
<feature type="domain" description="ABC transmembrane type-1" evidence="8">
    <location>
        <begin position="115"/>
        <end position="307"/>
    </location>
</feature>
<dbReference type="InterPro" id="IPR035906">
    <property type="entry name" value="MetI-like_sf"/>
</dbReference>
<dbReference type="AlphaFoldDB" id="A0AAU7G5I9"/>
<sequence length="323" mass="35004">MSSSLLESDEQARLDAPVVPTARRRRRAADGGERSVISFSDRKRLRVRVPLTIVQILILVGLVIAGLGPLLWLLKAAISPTQDTLREPLALFPSGVVQWQNLATAWDQGHIGYYLGNTAILALGAMIANLFVCTTGAYVLSVLRPKWGPILSGAILATLFIPSIVSLVPLYLTVLKMPVIGANLTNTYWAVWLPAAASAFNVLVIKRFFDSIPREYFEAARIDGAGHVRVFTTVVLPLSRPILGVVALLAVIASWKDYLWPLLVLPDPALQPVSVALPKLAARSELNIQMAGLFLALLIPVVLFIVFQRSFLRGVGMSGGVKG</sequence>
<comment type="subcellular location">
    <subcellularLocation>
        <location evidence="1 7">Cell membrane</location>
        <topology evidence="1 7">Multi-pass membrane protein</topology>
    </subcellularLocation>
</comment>
<organism evidence="9">
    <name type="scientific">Leifsonia sp. NPDC080035</name>
    <dbReference type="NCBI Taxonomy" id="3143936"/>
    <lineage>
        <taxon>Bacteria</taxon>
        <taxon>Bacillati</taxon>
        <taxon>Actinomycetota</taxon>
        <taxon>Actinomycetes</taxon>
        <taxon>Micrococcales</taxon>
        <taxon>Microbacteriaceae</taxon>
        <taxon>Leifsonia</taxon>
    </lineage>
</organism>
<evidence type="ECO:0000259" key="8">
    <source>
        <dbReference type="PROSITE" id="PS50928"/>
    </source>
</evidence>
<evidence type="ECO:0000256" key="4">
    <source>
        <dbReference type="ARBA" id="ARBA00022692"/>
    </source>
</evidence>
<dbReference type="Gene3D" id="1.10.3720.10">
    <property type="entry name" value="MetI-like"/>
    <property type="match status" value="1"/>
</dbReference>
<evidence type="ECO:0000256" key="2">
    <source>
        <dbReference type="ARBA" id="ARBA00022448"/>
    </source>
</evidence>
<accession>A0AAU7G5I9</accession>
<keyword evidence="5 7" id="KW-1133">Transmembrane helix</keyword>
<evidence type="ECO:0000256" key="7">
    <source>
        <dbReference type="RuleBase" id="RU363032"/>
    </source>
</evidence>
<name>A0AAU7G5I9_9MICO</name>
<feature type="transmembrane region" description="Helical" evidence="7">
    <location>
        <begin position="230"/>
        <end position="255"/>
    </location>
</feature>